<dbReference type="AlphaFoldDB" id="A0A455RFI7"/>
<evidence type="ECO:0000313" key="5">
    <source>
        <dbReference type="EMBL" id="BBH42933.1"/>
    </source>
</evidence>
<name>A0A455RFI7_9EUKA</name>
<evidence type="ECO:0000256" key="3">
    <source>
        <dbReference type="ARBA" id="ARBA00023274"/>
    </source>
</evidence>
<sequence length="231" mass="25412">MVQRFTPSLYFISQERKGAAARGALARRRADTVTTTADFGSDSGFGASVSAPPRLSFQDAGFVELSALVAPSPQNMASTGIEREIREIVNKFVSCLMKNGNQPVAKKILYDACMFIKMRDGTKTSCSHMGIKFLYQAVHNARPLIECSQKASGSAGRSFRRRNIKPIPITSHRANRLAIKWIIEGASKRPEKTMALRLSIALMDAYQGKGYAIKKREETHLRCKANLAVAA</sequence>
<dbReference type="GO" id="GO:0005840">
    <property type="term" value="C:ribosome"/>
    <property type="evidence" value="ECO:0007669"/>
    <property type="project" value="UniProtKB-KW"/>
</dbReference>
<dbReference type="EMBL" id="AP019310">
    <property type="protein sequence ID" value="BBH42933.1"/>
    <property type="molecule type" value="Genomic_DNA"/>
</dbReference>
<dbReference type="Gene3D" id="1.10.455.10">
    <property type="entry name" value="Ribosomal protein S7 domain"/>
    <property type="match status" value="1"/>
</dbReference>
<reference evidence="5" key="1">
    <citation type="journal article" date="2019" name="Sci. Rep.">
        <title>Horizontally-acquired genetic elements in the mitochondrial genome of a centrohelid Marophrys sp. SRT127.</title>
        <authorList>
            <person name="Nishimura Y."/>
            <person name="Shiratori T."/>
            <person name="Ishida K."/>
            <person name="Hashimoto T."/>
            <person name="Ohkuma M."/>
            <person name="Inagaki Y."/>
        </authorList>
    </citation>
    <scope>NUCLEOTIDE SEQUENCE</scope>
    <source>
        <strain evidence="5">SRT127</strain>
    </source>
</reference>
<geneLocation type="mitochondrion" evidence="5"/>
<dbReference type="InterPro" id="IPR023798">
    <property type="entry name" value="Ribosomal_uS7_dom"/>
</dbReference>
<accession>A0A455RFI7</accession>
<comment type="similarity">
    <text evidence="1">Belongs to the universal ribosomal protein uS7 family.</text>
</comment>
<feature type="domain" description="Small ribosomal subunit protein uS7" evidence="4">
    <location>
        <begin position="86"/>
        <end position="226"/>
    </location>
</feature>
<dbReference type="InterPro" id="IPR000235">
    <property type="entry name" value="Ribosomal_uS7"/>
</dbReference>
<dbReference type="SUPFAM" id="SSF47973">
    <property type="entry name" value="Ribosomal protein S7"/>
    <property type="match status" value="1"/>
</dbReference>
<proteinExistence type="inferred from homology"/>
<evidence type="ECO:0000256" key="1">
    <source>
        <dbReference type="ARBA" id="ARBA00007151"/>
    </source>
</evidence>
<dbReference type="Pfam" id="PF00177">
    <property type="entry name" value="Ribosomal_S7"/>
    <property type="match status" value="1"/>
</dbReference>
<keyword evidence="3" id="KW-0687">Ribonucleoprotein</keyword>
<keyword evidence="2 5" id="KW-0689">Ribosomal protein</keyword>
<dbReference type="InterPro" id="IPR036823">
    <property type="entry name" value="Ribosomal_uS7_dom_sf"/>
</dbReference>
<gene>
    <name evidence="5" type="primary">rps7</name>
</gene>
<dbReference type="PANTHER" id="PTHR11205">
    <property type="entry name" value="RIBOSOMAL PROTEIN S7"/>
    <property type="match status" value="1"/>
</dbReference>
<dbReference type="GO" id="GO:1990904">
    <property type="term" value="C:ribonucleoprotein complex"/>
    <property type="evidence" value="ECO:0007669"/>
    <property type="project" value="UniProtKB-KW"/>
</dbReference>
<protein>
    <submittedName>
        <fullName evidence="5">30S ribosomal protein S7</fullName>
    </submittedName>
</protein>
<dbReference type="GO" id="GO:0006412">
    <property type="term" value="P:translation"/>
    <property type="evidence" value="ECO:0007669"/>
    <property type="project" value="InterPro"/>
</dbReference>
<evidence type="ECO:0000256" key="2">
    <source>
        <dbReference type="ARBA" id="ARBA00022980"/>
    </source>
</evidence>
<organism evidence="5">
    <name type="scientific">Marophrys sp. SRT127</name>
    <dbReference type="NCBI Taxonomy" id="2488311"/>
    <lineage>
        <taxon>Eukaryota</taxon>
        <taxon>Haptista</taxon>
        <taxon>Centroplasthelida</taxon>
        <taxon>Panacanthocystida</taxon>
        <taxon>Acanthocystida</taxon>
        <taxon>Marophrys</taxon>
    </lineage>
</organism>
<keyword evidence="5" id="KW-0496">Mitochondrion</keyword>
<evidence type="ECO:0000259" key="4">
    <source>
        <dbReference type="Pfam" id="PF00177"/>
    </source>
</evidence>